<gene>
    <name evidence="1" type="ORF">PCOR1329_LOCUS44379</name>
</gene>
<comment type="caution">
    <text evidence="1">The sequence shown here is derived from an EMBL/GenBank/DDBJ whole genome shotgun (WGS) entry which is preliminary data.</text>
</comment>
<evidence type="ECO:0000313" key="1">
    <source>
        <dbReference type="EMBL" id="CAK0852666.1"/>
    </source>
</evidence>
<proteinExistence type="predicted"/>
<evidence type="ECO:0000313" key="2">
    <source>
        <dbReference type="Proteomes" id="UP001189429"/>
    </source>
</evidence>
<accession>A0ABN9U1K2</accession>
<dbReference type="EMBL" id="CAUYUJ010015330">
    <property type="protein sequence ID" value="CAK0852666.1"/>
    <property type="molecule type" value="Genomic_DNA"/>
</dbReference>
<feature type="non-terminal residue" evidence="1">
    <location>
        <position position="114"/>
    </location>
</feature>
<dbReference type="Gene3D" id="3.30.230.10">
    <property type="match status" value="1"/>
</dbReference>
<reference evidence="1" key="1">
    <citation type="submission" date="2023-10" db="EMBL/GenBank/DDBJ databases">
        <authorList>
            <person name="Chen Y."/>
            <person name="Shah S."/>
            <person name="Dougan E. K."/>
            <person name="Thang M."/>
            <person name="Chan C."/>
        </authorList>
    </citation>
    <scope>NUCLEOTIDE SEQUENCE [LARGE SCALE GENOMIC DNA]</scope>
</reference>
<sequence>GPPATPAGLRGRPAETAAALAVLGLGAAAAERKAGLFAEAARRLERLGLDGSAPCRAFWVPGCLEVSGRHTAAAGGRAVLCALERGLCAVVAPRADALLRVAVGPALCGPGVAE</sequence>
<dbReference type="InterPro" id="IPR014721">
    <property type="entry name" value="Ribsml_uS5_D2-typ_fold_subgr"/>
</dbReference>
<keyword evidence="2" id="KW-1185">Reference proteome</keyword>
<protein>
    <submittedName>
        <fullName evidence="1">Uncharacterized protein</fullName>
    </submittedName>
</protein>
<dbReference type="Proteomes" id="UP001189429">
    <property type="component" value="Unassembled WGS sequence"/>
</dbReference>
<name>A0ABN9U1K2_9DINO</name>
<organism evidence="1 2">
    <name type="scientific">Prorocentrum cordatum</name>
    <dbReference type="NCBI Taxonomy" id="2364126"/>
    <lineage>
        <taxon>Eukaryota</taxon>
        <taxon>Sar</taxon>
        <taxon>Alveolata</taxon>
        <taxon>Dinophyceae</taxon>
        <taxon>Prorocentrales</taxon>
        <taxon>Prorocentraceae</taxon>
        <taxon>Prorocentrum</taxon>
    </lineage>
</organism>
<feature type="non-terminal residue" evidence="1">
    <location>
        <position position="1"/>
    </location>
</feature>